<dbReference type="Proteomes" id="UP000799779">
    <property type="component" value="Unassembled WGS sequence"/>
</dbReference>
<dbReference type="EMBL" id="ML977571">
    <property type="protein sequence ID" value="KAF2003744.1"/>
    <property type="molecule type" value="Genomic_DNA"/>
</dbReference>
<protein>
    <submittedName>
        <fullName evidence="2">Uncharacterized protein</fullName>
    </submittedName>
</protein>
<feature type="compositionally biased region" description="Low complexity" evidence="1">
    <location>
        <begin position="100"/>
        <end position="118"/>
    </location>
</feature>
<feature type="region of interest" description="Disordered" evidence="1">
    <location>
        <begin position="1"/>
        <end position="82"/>
    </location>
</feature>
<keyword evidence="3" id="KW-1185">Reference proteome</keyword>
<evidence type="ECO:0000256" key="1">
    <source>
        <dbReference type="SAM" id="MobiDB-lite"/>
    </source>
</evidence>
<gene>
    <name evidence="2" type="ORF">P154DRAFT_532106</name>
</gene>
<evidence type="ECO:0000313" key="2">
    <source>
        <dbReference type="EMBL" id="KAF2003744.1"/>
    </source>
</evidence>
<proteinExistence type="predicted"/>
<organism evidence="2 3">
    <name type="scientific">Amniculicola lignicola CBS 123094</name>
    <dbReference type="NCBI Taxonomy" id="1392246"/>
    <lineage>
        <taxon>Eukaryota</taxon>
        <taxon>Fungi</taxon>
        <taxon>Dikarya</taxon>
        <taxon>Ascomycota</taxon>
        <taxon>Pezizomycotina</taxon>
        <taxon>Dothideomycetes</taxon>
        <taxon>Pleosporomycetidae</taxon>
        <taxon>Pleosporales</taxon>
        <taxon>Amniculicolaceae</taxon>
        <taxon>Amniculicola</taxon>
    </lineage>
</organism>
<name>A0A6A5WS16_9PLEO</name>
<evidence type="ECO:0000313" key="3">
    <source>
        <dbReference type="Proteomes" id="UP000799779"/>
    </source>
</evidence>
<reference evidence="2" key="1">
    <citation type="journal article" date="2020" name="Stud. Mycol.">
        <title>101 Dothideomycetes genomes: a test case for predicting lifestyles and emergence of pathogens.</title>
        <authorList>
            <person name="Haridas S."/>
            <person name="Albert R."/>
            <person name="Binder M."/>
            <person name="Bloem J."/>
            <person name="Labutti K."/>
            <person name="Salamov A."/>
            <person name="Andreopoulos B."/>
            <person name="Baker S."/>
            <person name="Barry K."/>
            <person name="Bills G."/>
            <person name="Bluhm B."/>
            <person name="Cannon C."/>
            <person name="Castanera R."/>
            <person name="Culley D."/>
            <person name="Daum C."/>
            <person name="Ezra D."/>
            <person name="Gonzalez J."/>
            <person name="Henrissat B."/>
            <person name="Kuo A."/>
            <person name="Liang C."/>
            <person name="Lipzen A."/>
            <person name="Lutzoni F."/>
            <person name="Magnuson J."/>
            <person name="Mondo S."/>
            <person name="Nolan M."/>
            <person name="Ohm R."/>
            <person name="Pangilinan J."/>
            <person name="Park H.-J."/>
            <person name="Ramirez L."/>
            <person name="Alfaro M."/>
            <person name="Sun H."/>
            <person name="Tritt A."/>
            <person name="Yoshinaga Y."/>
            <person name="Zwiers L.-H."/>
            <person name="Turgeon B."/>
            <person name="Goodwin S."/>
            <person name="Spatafora J."/>
            <person name="Crous P."/>
            <person name="Grigoriev I."/>
        </authorList>
    </citation>
    <scope>NUCLEOTIDE SEQUENCE</scope>
    <source>
        <strain evidence="2">CBS 123094</strain>
    </source>
</reference>
<accession>A0A6A5WS16</accession>
<feature type="compositionally biased region" description="Basic and acidic residues" evidence="1">
    <location>
        <begin position="1"/>
        <end position="11"/>
    </location>
</feature>
<feature type="compositionally biased region" description="Basic and acidic residues" evidence="1">
    <location>
        <begin position="120"/>
        <end position="131"/>
    </location>
</feature>
<feature type="region of interest" description="Disordered" evidence="1">
    <location>
        <begin position="100"/>
        <end position="131"/>
    </location>
</feature>
<dbReference type="AlphaFoldDB" id="A0A6A5WS16"/>
<sequence length="131" mass="13769">MGDGKRKKELGDSGGVGWKMESKGRRGGPSALLFSRPSLPGALGRQWTSGPAATRSRAAPVGTQPRPQARPQHPSTPGPTVKATVASADRRQHIAAAFFTPSPAHASAAPLPPLTALRLRMREPARRRAPA</sequence>